<dbReference type="Proteomes" id="UP000284684">
    <property type="component" value="Unassembled WGS sequence"/>
</dbReference>
<gene>
    <name evidence="2" type="ORF">BK658_19700</name>
</gene>
<dbReference type="RefSeq" id="WP_123583899.1">
    <property type="nucleotide sequence ID" value="NZ_MOBI01000021.1"/>
</dbReference>
<name>A0A423GNG2_9PSED</name>
<evidence type="ECO:0000313" key="2">
    <source>
        <dbReference type="EMBL" id="ROM93885.1"/>
    </source>
</evidence>
<reference evidence="2 3" key="1">
    <citation type="submission" date="2016-10" db="EMBL/GenBank/DDBJ databases">
        <title>Comparative genome analysis of multiple Pseudomonas spp. focuses on biocontrol and plant growth promoting traits.</title>
        <authorList>
            <person name="Tao X.-Y."/>
            <person name="Taylor C.G."/>
        </authorList>
    </citation>
    <scope>NUCLEOTIDE SEQUENCE [LARGE SCALE GENOMIC DNA]</scope>
    <source>
        <strain evidence="2 3">37D10</strain>
    </source>
</reference>
<evidence type="ECO:0000313" key="3">
    <source>
        <dbReference type="Proteomes" id="UP000284684"/>
    </source>
</evidence>
<accession>A0A423GNG2</accession>
<feature type="region of interest" description="Disordered" evidence="1">
    <location>
        <begin position="1"/>
        <end position="21"/>
    </location>
</feature>
<evidence type="ECO:0000256" key="1">
    <source>
        <dbReference type="SAM" id="MobiDB-lite"/>
    </source>
</evidence>
<dbReference type="AlphaFoldDB" id="A0A423GNG2"/>
<dbReference type="EMBL" id="MOBI01000021">
    <property type="protein sequence ID" value="ROM93885.1"/>
    <property type="molecule type" value="Genomic_DNA"/>
</dbReference>
<protein>
    <submittedName>
        <fullName evidence="2">Uncharacterized protein</fullName>
    </submittedName>
</protein>
<comment type="caution">
    <text evidence="2">The sequence shown here is derived from an EMBL/GenBank/DDBJ whole genome shotgun (WGS) entry which is preliminary data.</text>
</comment>
<sequence>MNIDNHSVEGRGQIPPQSTDTIVPLDQRMGLQGAGSNADRDPEFDQFYDALMKWIAGSEALPSDRIQRYLKQYANTGGELPYRTTQKQMNALTQVMVRMKEQGQEHSAVYKEIRATLVSVSSANMFVQQFMQEVFKPSDDEDDRENSSW</sequence>
<organism evidence="2 3">
    <name type="scientific">Pseudomonas brassicacearum</name>
    <dbReference type="NCBI Taxonomy" id="930166"/>
    <lineage>
        <taxon>Bacteria</taxon>
        <taxon>Pseudomonadati</taxon>
        <taxon>Pseudomonadota</taxon>
        <taxon>Gammaproteobacteria</taxon>
        <taxon>Pseudomonadales</taxon>
        <taxon>Pseudomonadaceae</taxon>
        <taxon>Pseudomonas</taxon>
    </lineage>
</organism>
<proteinExistence type="predicted"/>